<reference evidence="3 4" key="1">
    <citation type="submission" date="2019-11" db="EMBL/GenBank/DDBJ databases">
        <title>Gracilibacillus salitolerans sp. nov., a moderate halophile isolated from a saline soil in northwest China.</title>
        <authorList>
            <person name="Gan L."/>
        </authorList>
    </citation>
    <scope>NUCLEOTIDE SEQUENCE [LARGE SCALE GENOMIC DNA]</scope>
    <source>
        <strain evidence="3 4">SCU50</strain>
    </source>
</reference>
<evidence type="ECO:0000313" key="3">
    <source>
        <dbReference type="EMBL" id="QGH33991.1"/>
    </source>
</evidence>
<dbReference type="KEGG" id="grc:GI584_08125"/>
<dbReference type="SUPFAM" id="SSF55874">
    <property type="entry name" value="ATPase domain of HSP90 chaperone/DNA topoisomerase II/histidine kinase"/>
    <property type="match status" value="1"/>
</dbReference>
<dbReference type="EMBL" id="CP045915">
    <property type="protein sequence ID" value="QGH33991.1"/>
    <property type="molecule type" value="Genomic_DNA"/>
</dbReference>
<protein>
    <recommendedName>
        <fullName evidence="2">Histidine kinase/HSP90-like ATPase domain-containing protein</fullName>
    </recommendedName>
</protein>
<dbReference type="Proteomes" id="UP000339690">
    <property type="component" value="Chromosome"/>
</dbReference>
<dbReference type="GO" id="GO:0016020">
    <property type="term" value="C:membrane"/>
    <property type="evidence" value="ECO:0007669"/>
    <property type="project" value="InterPro"/>
</dbReference>
<name>A0A5Q2TIP2_9BACI</name>
<keyword evidence="4" id="KW-1185">Reference proteome</keyword>
<feature type="transmembrane region" description="Helical" evidence="1">
    <location>
        <begin position="20"/>
        <end position="41"/>
    </location>
</feature>
<dbReference type="InterPro" id="IPR010559">
    <property type="entry name" value="Sig_transdc_His_kin_internal"/>
</dbReference>
<gene>
    <name evidence="3" type="ORF">GI584_08125</name>
</gene>
<dbReference type="Pfam" id="PF06580">
    <property type="entry name" value="His_kinase"/>
    <property type="match status" value="1"/>
</dbReference>
<keyword evidence="1" id="KW-0472">Membrane</keyword>
<evidence type="ECO:0000256" key="1">
    <source>
        <dbReference type="SAM" id="Phobius"/>
    </source>
</evidence>
<dbReference type="AlphaFoldDB" id="A0A5Q2TIP2"/>
<organism evidence="3 4">
    <name type="scientific">Gracilibacillus salitolerans</name>
    <dbReference type="NCBI Taxonomy" id="2663022"/>
    <lineage>
        <taxon>Bacteria</taxon>
        <taxon>Bacillati</taxon>
        <taxon>Bacillota</taxon>
        <taxon>Bacilli</taxon>
        <taxon>Bacillales</taxon>
        <taxon>Bacillaceae</taxon>
        <taxon>Gracilibacillus</taxon>
    </lineage>
</organism>
<dbReference type="InterPro" id="IPR003594">
    <property type="entry name" value="HATPase_dom"/>
</dbReference>
<evidence type="ECO:0000313" key="4">
    <source>
        <dbReference type="Proteomes" id="UP000339690"/>
    </source>
</evidence>
<sequence length="592" mass="69899">MKYHEIWQIISSYKFKSLFIRNFLIILFLIVIPLIAMNMIVYHNMNKTFEAEIESQNNNSLQTVVDTLNNLYNDTNRLAAQLALQNEVQYYLYTSYYPNEGVDKTRSLLNMYTNTYDHIHSIIIYSEQKESVITNQYFGPVQEYADQTWLEEYEKIDKNHTYVLPLKYDNFFPYFLSVIKPVFIDGNKLGTIIINLNIRDLRPVIESSSGEFFDSIYVVDNNTKKVLYNKEISLFQKTFTDLYDANWMLTSDLFYAKNVTIEENQMLVSNENLESLDWSVITLLSLNRFEEQKQHIRNFMYTFIIFSIFIAFIITLIITLRTYKPLGEVISVLDKPERTLQAKNKINKNELMYIYNKIKNNYNNRLDMEKELDDRLELLNKAQMLALQAQINPHFLSNALETMKWNAMMLTGGENDLSKMAVSLSKLLRLTIGSDQNIISIGTEIELDKKYVHIMEMRFKDQFKVEWNLNEKLLEYETILLTLQPIIENAIYHGIRPMKKFGTIVVEIQEHEECIRWIVKDNGIGMHKEELDKLNTHLQDKFNLEGTHVGIRNVNHRIKLLFGEEYGVKVWSERDRGTKVEVKIPKYRSKII</sequence>
<dbReference type="RefSeq" id="WP_153790909.1">
    <property type="nucleotide sequence ID" value="NZ_CP045915.1"/>
</dbReference>
<dbReference type="InterPro" id="IPR050640">
    <property type="entry name" value="Bact_2-comp_sensor_kinase"/>
</dbReference>
<accession>A0A5Q2TIP2</accession>
<keyword evidence="1" id="KW-1133">Transmembrane helix</keyword>
<dbReference type="InterPro" id="IPR036890">
    <property type="entry name" value="HATPase_C_sf"/>
</dbReference>
<dbReference type="SMART" id="SM00387">
    <property type="entry name" value="HATPase_c"/>
    <property type="match status" value="1"/>
</dbReference>
<dbReference type="Gene3D" id="3.30.565.10">
    <property type="entry name" value="Histidine kinase-like ATPase, C-terminal domain"/>
    <property type="match status" value="1"/>
</dbReference>
<dbReference type="GO" id="GO:0000155">
    <property type="term" value="F:phosphorelay sensor kinase activity"/>
    <property type="evidence" value="ECO:0007669"/>
    <property type="project" value="InterPro"/>
</dbReference>
<dbReference type="PANTHER" id="PTHR34220:SF7">
    <property type="entry name" value="SENSOR HISTIDINE KINASE YPDA"/>
    <property type="match status" value="1"/>
</dbReference>
<proteinExistence type="predicted"/>
<feature type="transmembrane region" description="Helical" evidence="1">
    <location>
        <begin position="298"/>
        <end position="320"/>
    </location>
</feature>
<evidence type="ECO:0000259" key="2">
    <source>
        <dbReference type="SMART" id="SM00387"/>
    </source>
</evidence>
<dbReference type="PANTHER" id="PTHR34220">
    <property type="entry name" value="SENSOR HISTIDINE KINASE YPDA"/>
    <property type="match status" value="1"/>
</dbReference>
<feature type="domain" description="Histidine kinase/HSP90-like ATPase" evidence="2">
    <location>
        <begin position="478"/>
        <end position="588"/>
    </location>
</feature>
<dbReference type="Pfam" id="PF02518">
    <property type="entry name" value="HATPase_c"/>
    <property type="match status" value="1"/>
</dbReference>
<keyword evidence="1" id="KW-0812">Transmembrane</keyword>